<dbReference type="eggNOG" id="ENOG5030QVG">
    <property type="taxonomic scope" value="Bacteria"/>
</dbReference>
<keyword evidence="2" id="KW-1185">Reference proteome</keyword>
<gene>
    <name evidence="1" type="ORF">CY0110_32420</name>
</gene>
<comment type="caution">
    <text evidence="1">The sequence shown here is derived from an EMBL/GenBank/DDBJ whole genome shotgun (WGS) entry which is preliminary data.</text>
</comment>
<name>A3IS72_9CHRO</name>
<dbReference type="Proteomes" id="UP000003781">
    <property type="component" value="Unassembled WGS sequence"/>
</dbReference>
<reference evidence="1 2" key="1">
    <citation type="submission" date="2007-03" db="EMBL/GenBank/DDBJ databases">
        <authorList>
            <person name="Stal L."/>
            <person name="Ferriera S."/>
            <person name="Johnson J."/>
            <person name="Kravitz S."/>
            <person name="Beeson K."/>
            <person name="Sutton G."/>
            <person name="Rogers Y.-H."/>
            <person name="Friedman R."/>
            <person name="Frazier M."/>
            <person name="Venter J.C."/>
        </authorList>
    </citation>
    <scope>NUCLEOTIDE SEQUENCE [LARGE SCALE GENOMIC DNA]</scope>
    <source>
        <strain evidence="1 2">CCY0110</strain>
    </source>
</reference>
<organism evidence="1 2">
    <name type="scientific">Crocosphaera chwakensis CCY0110</name>
    <dbReference type="NCBI Taxonomy" id="391612"/>
    <lineage>
        <taxon>Bacteria</taxon>
        <taxon>Bacillati</taxon>
        <taxon>Cyanobacteriota</taxon>
        <taxon>Cyanophyceae</taxon>
        <taxon>Oscillatoriophycideae</taxon>
        <taxon>Chroococcales</taxon>
        <taxon>Aphanothecaceae</taxon>
        <taxon>Crocosphaera</taxon>
        <taxon>Crocosphaera chwakensis</taxon>
    </lineage>
</organism>
<accession>A3IS72</accession>
<dbReference type="AlphaFoldDB" id="A3IS72"/>
<sequence>MQIAQGKEEEGSMNASTIRQLWSLISQTSHEALAHLSDSDLVGQLMTQLQNKQTLSQQEMLLMRSYIGSRTLLIREIVQQA</sequence>
<dbReference type="OrthoDB" id="517056at2"/>
<protein>
    <submittedName>
        <fullName evidence="1">Uncharacterized protein</fullName>
    </submittedName>
</protein>
<proteinExistence type="predicted"/>
<dbReference type="EMBL" id="AAXW01000021">
    <property type="protein sequence ID" value="EAZ90750.1"/>
    <property type="molecule type" value="Genomic_DNA"/>
</dbReference>
<evidence type="ECO:0000313" key="2">
    <source>
        <dbReference type="Proteomes" id="UP000003781"/>
    </source>
</evidence>
<evidence type="ECO:0000313" key="1">
    <source>
        <dbReference type="EMBL" id="EAZ90750.1"/>
    </source>
</evidence>